<dbReference type="Pfam" id="PF17874">
    <property type="entry name" value="TPR_MalT"/>
    <property type="match status" value="1"/>
</dbReference>
<reference evidence="6 7" key="1">
    <citation type="submission" date="2024-01" db="EMBL/GenBank/DDBJ databases">
        <title>Unpublished Manusciprt.</title>
        <authorList>
            <person name="Duman M."/>
            <person name="Valdes E.G."/>
            <person name="Ajmi N."/>
            <person name="Altun S."/>
            <person name="Saticioglu I.B."/>
        </authorList>
    </citation>
    <scope>NUCLEOTIDE SEQUENCE [LARGE SCALE GENOMIC DNA]</scope>
    <source>
        <strain evidence="6 7">120P</strain>
    </source>
</reference>
<dbReference type="Gene3D" id="1.25.40.10">
    <property type="entry name" value="Tetratricopeptide repeat domain"/>
    <property type="match status" value="1"/>
</dbReference>
<keyword evidence="7" id="KW-1185">Reference proteome</keyword>
<dbReference type="InterPro" id="IPR000792">
    <property type="entry name" value="Tscrpt_reg_LuxR_C"/>
</dbReference>
<dbReference type="Pfam" id="PF00196">
    <property type="entry name" value="GerE"/>
    <property type="match status" value="1"/>
</dbReference>
<feature type="coiled-coil region" evidence="4">
    <location>
        <begin position="445"/>
        <end position="472"/>
    </location>
</feature>
<dbReference type="SUPFAM" id="SSF52540">
    <property type="entry name" value="P-loop containing nucleoside triphosphate hydrolases"/>
    <property type="match status" value="1"/>
</dbReference>
<keyword evidence="1" id="KW-0805">Transcription regulation</keyword>
<dbReference type="AlphaFoldDB" id="A0AB35WPK9"/>
<protein>
    <submittedName>
        <fullName evidence="6">LuxR C-terminal-related transcriptional regulator</fullName>
    </submittedName>
</protein>
<name>A0AB35WPK9_9PSED</name>
<sequence>MPDVLEHHDSAATDLGHITPAKVLQAKLSAPIAAPSHLVRAHLLDTMDSIASARLILVRAAAGFGKTTLLLQYRERCLAAGRSVQWLNLDKADNDIQRLINHLLCGIRELSAGDALEGNAQPACFSAAEQLQELLERISSFVQPFSIVLDEFEAIENPSVLDFIQRLMDALPPCGVLVIASRTTPDIGLGRIRARGQLVEINPAALRFSLEEATRFIREKRQLTLRDNDIATLFRCTEGWITAIYLASLSLQGRTDPAAFVASFSGSNLELAQYLAEDILARQSEDCRLFLMQTSILDQLNAPLCDAVSGRNDSQAMIEHLERSNLFIFPLDNDHQCFRYHSLFASYLKDALNRQFPGHAVTLHHAAAQWYFEAERPIPGIEHLLQAGATAEAASRLAIYAGQLMAEARSRLLLSWLDRIPATYLELHPNLNVAYAWALALHRRYRDALKIVEQLEARADEDTRKLFKLEARTIRCMVLAITDQVDACYVAGLEHIDQIPLDEVFQYGVVTNSLAFSMLVTGRHEEARRLFSRAFKRSSPDRVTYLTTVTDCIEGVLDLTQGRLGNALARLQAAAQRQWVDNRSSAFGGKTSLNITLSLALYESDALEEAEHNLAEALPHAKDGSPPDSLISSHVLLARIAYLKGERDTWLRYLAELEQIGRQSGSDRVVCSSWLERARVATLENRLDVAAQALRSANLISSWERPGLIFHGSDVDIPSIARLRLQIAQGGCMDAVGQLQDVIVQANHRQQYRRKLKLRLLLAMALDGAGQPEEGFAQLTKALRFASHEGFLRTFLDEGHRLADLLQRWAVSYQARASSLGIETRFLTTLLQRAGNLGDSSSTSSGDSDTRESLTTREIQVIQQLAAGLRNRAIAQKMFLSEFTVKSHLRNINAKLGAQGRTEAVAIARAKGLLD</sequence>
<gene>
    <name evidence="6" type="ORF">V0R53_01465</name>
</gene>
<dbReference type="Gene3D" id="1.10.10.10">
    <property type="entry name" value="Winged helix-like DNA-binding domain superfamily/Winged helix DNA-binding domain"/>
    <property type="match status" value="1"/>
</dbReference>
<evidence type="ECO:0000313" key="6">
    <source>
        <dbReference type="EMBL" id="MEE1865055.1"/>
    </source>
</evidence>
<dbReference type="PANTHER" id="PTHR44688">
    <property type="entry name" value="DNA-BINDING TRANSCRIPTIONAL ACTIVATOR DEVR_DOSR"/>
    <property type="match status" value="1"/>
</dbReference>
<dbReference type="SUPFAM" id="SSF46894">
    <property type="entry name" value="C-terminal effector domain of the bipartite response regulators"/>
    <property type="match status" value="1"/>
</dbReference>
<dbReference type="InterPro" id="IPR027417">
    <property type="entry name" value="P-loop_NTPase"/>
</dbReference>
<dbReference type="InterPro" id="IPR059106">
    <property type="entry name" value="WHD_MalT"/>
</dbReference>
<dbReference type="Proteomes" id="UP001307839">
    <property type="component" value="Unassembled WGS sequence"/>
</dbReference>
<dbReference type="GO" id="GO:0003677">
    <property type="term" value="F:DNA binding"/>
    <property type="evidence" value="ECO:0007669"/>
    <property type="project" value="UniProtKB-KW"/>
</dbReference>
<dbReference type="EMBL" id="JAZDQP010000001">
    <property type="protein sequence ID" value="MEE1865055.1"/>
    <property type="molecule type" value="Genomic_DNA"/>
</dbReference>
<dbReference type="SUPFAM" id="SSF48452">
    <property type="entry name" value="TPR-like"/>
    <property type="match status" value="1"/>
</dbReference>
<keyword evidence="4" id="KW-0175">Coiled coil</keyword>
<dbReference type="PRINTS" id="PR00038">
    <property type="entry name" value="HTHLUXR"/>
</dbReference>
<keyword evidence="3" id="KW-0804">Transcription</keyword>
<dbReference type="InterPro" id="IPR011990">
    <property type="entry name" value="TPR-like_helical_dom_sf"/>
</dbReference>
<dbReference type="CDD" id="cd06170">
    <property type="entry name" value="LuxR_C_like"/>
    <property type="match status" value="1"/>
</dbReference>
<dbReference type="Gene3D" id="3.40.50.300">
    <property type="entry name" value="P-loop containing nucleotide triphosphate hydrolases"/>
    <property type="match status" value="1"/>
</dbReference>
<organism evidence="6 7">
    <name type="scientific">Pseudomonas auratipiscis</name>
    <dbReference type="NCBI Taxonomy" id="3115853"/>
    <lineage>
        <taxon>Bacteria</taxon>
        <taxon>Pseudomonadati</taxon>
        <taxon>Pseudomonadota</taxon>
        <taxon>Gammaproteobacteria</taxon>
        <taxon>Pseudomonadales</taxon>
        <taxon>Pseudomonadaceae</taxon>
        <taxon>Pseudomonas</taxon>
    </lineage>
</organism>
<evidence type="ECO:0000256" key="2">
    <source>
        <dbReference type="ARBA" id="ARBA00023125"/>
    </source>
</evidence>
<dbReference type="InterPro" id="IPR016032">
    <property type="entry name" value="Sig_transdc_resp-reg_C-effctor"/>
</dbReference>
<dbReference type="PROSITE" id="PS50043">
    <property type="entry name" value="HTH_LUXR_2"/>
    <property type="match status" value="1"/>
</dbReference>
<evidence type="ECO:0000256" key="4">
    <source>
        <dbReference type="SAM" id="Coils"/>
    </source>
</evidence>
<dbReference type="Pfam" id="PF25873">
    <property type="entry name" value="WHD_MalT"/>
    <property type="match status" value="1"/>
</dbReference>
<feature type="domain" description="HTH luxR-type" evidence="5">
    <location>
        <begin position="847"/>
        <end position="912"/>
    </location>
</feature>
<evidence type="ECO:0000256" key="3">
    <source>
        <dbReference type="ARBA" id="ARBA00023163"/>
    </source>
</evidence>
<dbReference type="RefSeq" id="WP_330078640.1">
    <property type="nucleotide sequence ID" value="NZ_JAZDCU010000001.1"/>
</dbReference>
<evidence type="ECO:0000259" key="5">
    <source>
        <dbReference type="PROSITE" id="PS50043"/>
    </source>
</evidence>
<dbReference type="GO" id="GO:0006355">
    <property type="term" value="P:regulation of DNA-templated transcription"/>
    <property type="evidence" value="ECO:0007669"/>
    <property type="project" value="InterPro"/>
</dbReference>
<comment type="caution">
    <text evidence="6">The sequence shown here is derived from an EMBL/GenBank/DDBJ whole genome shotgun (WGS) entry which is preliminary data.</text>
</comment>
<accession>A0AB35WPK9</accession>
<evidence type="ECO:0000256" key="1">
    <source>
        <dbReference type="ARBA" id="ARBA00023015"/>
    </source>
</evidence>
<evidence type="ECO:0000313" key="7">
    <source>
        <dbReference type="Proteomes" id="UP001307839"/>
    </source>
</evidence>
<dbReference type="PANTHER" id="PTHR44688:SF16">
    <property type="entry name" value="DNA-BINDING TRANSCRIPTIONAL ACTIVATOR DEVR_DOSR"/>
    <property type="match status" value="1"/>
</dbReference>
<dbReference type="SMART" id="SM00421">
    <property type="entry name" value="HTH_LUXR"/>
    <property type="match status" value="1"/>
</dbReference>
<dbReference type="PROSITE" id="PS00622">
    <property type="entry name" value="HTH_LUXR_1"/>
    <property type="match status" value="1"/>
</dbReference>
<dbReference type="InterPro" id="IPR041617">
    <property type="entry name" value="TPR_MalT"/>
</dbReference>
<dbReference type="InterPro" id="IPR036388">
    <property type="entry name" value="WH-like_DNA-bd_sf"/>
</dbReference>
<proteinExistence type="predicted"/>
<keyword evidence="2" id="KW-0238">DNA-binding</keyword>